<dbReference type="EnsemblPlants" id="AES67912">
    <property type="protein sequence ID" value="AES67912"/>
    <property type="gene ID" value="MTR_2g100690"/>
</dbReference>
<evidence type="ECO:0000313" key="4">
    <source>
        <dbReference type="Proteomes" id="UP000002051"/>
    </source>
</evidence>
<dbReference type="Proteomes" id="UP000002051">
    <property type="component" value="Chromosome 2"/>
</dbReference>
<dbReference type="Proteomes" id="UP000265566">
    <property type="component" value="Chromosome 2"/>
</dbReference>
<sequence length="115" mass="13150">MHTCYCNENSRNPGLQLDPTQQINSKPKQQNRIRHNLPKKLVLPETGVVAANRNYETYVVVLKLKTAAPVKVLRHAPVDVLLFLTSEKPFVFGGREVFCAAEFREEGGCNRWEER</sequence>
<organism evidence="1 4">
    <name type="scientific">Medicago truncatula</name>
    <name type="common">Barrel medic</name>
    <name type="synonym">Medicago tribuloides</name>
    <dbReference type="NCBI Taxonomy" id="3880"/>
    <lineage>
        <taxon>Eukaryota</taxon>
        <taxon>Viridiplantae</taxon>
        <taxon>Streptophyta</taxon>
        <taxon>Embryophyta</taxon>
        <taxon>Tracheophyta</taxon>
        <taxon>Spermatophyta</taxon>
        <taxon>Magnoliopsida</taxon>
        <taxon>eudicotyledons</taxon>
        <taxon>Gunneridae</taxon>
        <taxon>Pentapetalae</taxon>
        <taxon>rosids</taxon>
        <taxon>fabids</taxon>
        <taxon>Fabales</taxon>
        <taxon>Fabaceae</taxon>
        <taxon>Papilionoideae</taxon>
        <taxon>50 kb inversion clade</taxon>
        <taxon>NPAAA clade</taxon>
        <taxon>Hologalegina</taxon>
        <taxon>IRL clade</taxon>
        <taxon>Trifolieae</taxon>
        <taxon>Medicago</taxon>
    </lineage>
</organism>
<dbReference type="EMBL" id="CM001218">
    <property type="protein sequence ID" value="AES67912.1"/>
    <property type="molecule type" value="Genomic_DNA"/>
</dbReference>
<keyword evidence="4" id="KW-1185">Reference proteome</keyword>
<reference evidence="5" key="4">
    <citation type="journal article" date="2018" name="Nat. Plants">
        <title>Whole-genome landscape of Medicago truncatula symbiotic genes.</title>
        <authorList>
            <person name="Pecrix Y."/>
            <person name="Staton S.E."/>
            <person name="Sallet E."/>
            <person name="Lelandais-Briere C."/>
            <person name="Moreau S."/>
            <person name="Carrere S."/>
            <person name="Blein T."/>
            <person name="Jardinaud M.F."/>
            <person name="Latrasse D."/>
            <person name="Zouine M."/>
            <person name="Zahm M."/>
            <person name="Kreplak J."/>
            <person name="Mayjonade B."/>
            <person name="Satge C."/>
            <person name="Perez M."/>
            <person name="Cauet S."/>
            <person name="Marande W."/>
            <person name="Chantry-Darmon C."/>
            <person name="Lopez-Roques C."/>
            <person name="Bouchez O."/>
            <person name="Berard A."/>
            <person name="Debelle F."/>
            <person name="Munos S."/>
            <person name="Bendahmane A."/>
            <person name="Berges H."/>
            <person name="Niebel A."/>
            <person name="Buitink J."/>
            <person name="Frugier F."/>
            <person name="Benhamed M."/>
            <person name="Crespi M."/>
            <person name="Gouzy J."/>
            <person name="Gamas P."/>
        </authorList>
    </citation>
    <scope>NUCLEOTIDE SEQUENCE [LARGE SCALE GENOMIC DNA]</scope>
    <source>
        <strain evidence="5">cv. Jemalong A17</strain>
    </source>
</reference>
<dbReference type="PaxDb" id="3880-AES67912"/>
<reference evidence="2" key="5">
    <citation type="journal article" date="2018" name="Nat. Plants">
        <title>Whole-genome landscape of Medicago truncatula symbiotic genes.</title>
        <authorList>
            <person name="Pecrix Y."/>
            <person name="Gamas P."/>
            <person name="Carrere S."/>
        </authorList>
    </citation>
    <scope>NUCLEOTIDE SEQUENCE</scope>
    <source>
        <tissue evidence="2">Leaves</tissue>
    </source>
</reference>
<dbReference type="AlphaFoldDB" id="G7IHY3"/>
<name>G7IHY3_MEDTR</name>
<dbReference type="HOGENOM" id="CLU_2112488_0_0_1"/>
<reference evidence="1 4" key="1">
    <citation type="journal article" date="2011" name="Nature">
        <title>The Medicago genome provides insight into the evolution of rhizobial symbioses.</title>
        <authorList>
            <person name="Young N.D."/>
            <person name="Debelle F."/>
            <person name="Oldroyd G.E."/>
            <person name="Geurts R."/>
            <person name="Cannon S.B."/>
            <person name="Udvardi M.K."/>
            <person name="Benedito V.A."/>
            <person name="Mayer K.F."/>
            <person name="Gouzy J."/>
            <person name="Schoof H."/>
            <person name="Van de Peer Y."/>
            <person name="Proost S."/>
            <person name="Cook D.R."/>
            <person name="Meyers B.C."/>
            <person name="Spannagl M."/>
            <person name="Cheung F."/>
            <person name="De Mita S."/>
            <person name="Krishnakumar V."/>
            <person name="Gundlach H."/>
            <person name="Zhou S."/>
            <person name="Mudge J."/>
            <person name="Bharti A.K."/>
            <person name="Murray J.D."/>
            <person name="Naoumkina M.A."/>
            <person name="Rosen B."/>
            <person name="Silverstein K.A."/>
            <person name="Tang H."/>
            <person name="Rombauts S."/>
            <person name="Zhao P.X."/>
            <person name="Zhou P."/>
            <person name="Barbe V."/>
            <person name="Bardou P."/>
            <person name="Bechner M."/>
            <person name="Bellec A."/>
            <person name="Berger A."/>
            <person name="Berges H."/>
            <person name="Bidwell S."/>
            <person name="Bisseling T."/>
            <person name="Choisne N."/>
            <person name="Couloux A."/>
            <person name="Denny R."/>
            <person name="Deshpande S."/>
            <person name="Dai X."/>
            <person name="Doyle J.J."/>
            <person name="Dudez A.M."/>
            <person name="Farmer A.D."/>
            <person name="Fouteau S."/>
            <person name="Franken C."/>
            <person name="Gibelin C."/>
            <person name="Gish J."/>
            <person name="Goldstein S."/>
            <person name="Gonzalez A.J."/>
            <person name="Green P.J."/>
            <person name="Hallab A."/>
            <person name="Hartog M."/>
            <person name="Hua A."/>
            <person name="Humphray S.J."/>
            <person name="Jeong D.H."/>
            <person name="Jing Y."/>
            <person name="Jocker A."/>
            <person name="Kenton S.M."/>
            <person name="Kim D.J."/>
            <person name="Klee K."/>
            <person name="Lai H."/>
            <person name="Lang C."/>
            <person name="Lin S."/>
            <person name="Macmil S.L."/>
            <person name="Magdelenat G."/>
            <person name="Matthews L."/>
            <person name="McCorrison J."/>
            <person name="Monaghan E.L."/>
            <person name="Mun J.H."/>
            <person name="Najar F.Z."/>
            <person name="Nicholson C."/>
            <person name="Noirot C."/>
            <person name="O'Bleness M."/>
            <person name="Paule C.R."/>
            <person name="Poulain J."/>
            <person name="Prion F."/>
            <person name="Qin B."/>
            <person name="Qu C."/>
            <person name="Retzel E.F."/>
            <person name="Riddle C."/>
            <person name="Sallet E."/>
            <person name="Samain S."/>
            <person name="Samson N."/>
            <person name="Sanders I."/>
            <person name="Saurat O."/>
            <person name="Scarpelli C."/>
            <person name="Schiex T."/>
            <person name="Segurens B."/>
            <person name="Severin A.J."/>
            <person name="Sherrier D.J."/>
            <person name="Shi R."/>
            <person name="Sims S."/>
            <person name="Singer S.R."/>
            <person name="Sinharoy S."/>
            <person name="Sterck L."/>
            <person name="Viollet A."/>
            <person name="Wang B.B."/>
            <person name="Wang K."/>
            <person name="Wang M."/>
            <person name="Wang X."/>
            <person name="Warfsmann J."/>
            <person name="Weissenbach J."/>
            <person name="White D.D."/>
            <person name="White J.D."/>
            <person name="Wiley G.B."/>
            <person name="Wincker P."/>
            <person name="Xing Y."/>
            <person name="Yang L."/>
            <person name="Yao Z."/>
            <person name="Ying F."/>
            <person name="Zhai J."/>
            <person name="Zhou L."/>
            <person name="Zuber A."/>
            <person name="Denarie J."/>
            <person name="Dixon R.A."/>
            <person name="May G.D."/>
            <person name="Schwartz D.C."/>
            <person name="Rogers J."/>
            <person name="Quetier F."/>
            <person name="Town C.D."/>
            <person name="Roe B.A."/>
        </authorList>
    </citation>
    <scope>NUCLEOTIDE SEQUENCE [LARGE SCALE GENOMIC DNA]</scope>
    <source>
        <strain evidence="1">A17</strain>
        <strain evidence="3 4">cv. Jemalong A17</strain>
    </source>
</reference>
<protein>
    <submittedName>
        <fullName evidence="1 3">Uncharacterized protein</fullName>
    </submittedName>
</protein>
<dbReference type="Gramene" id="rna12633">
    <property type="protein sequence ID" value="RHN76331.1"/>
    <property type="gene ID" value="gene12633"/>
</dbReference>
<proteinExistence type="predicted"/>
<dbReference type="EMBL" id="PSQE01000002">
    <property type="protein sequence ID" value="RHN76331.1"/>
    <property type="molecule type" value="Genomic_DNA"/>
</dbReference>
<evidence type="ECO:0000313" key="3">
    <source>
        <dbReference type="EnsemblPlants" id="AES67912"/>
    </source>
</evidence>
<reference evidence="3" key="3">
    <citation type="submission" date="2015-04" db="UniProtKB">
        <authorList>
            <consortium name="EnsemblPlants"/>
        </authorList>
    </citation>
    <scope>IDENTIFICATION</scope>
    <source>
        <strain evidence="3">cv. Jemalong A17</strain>
    </source>
</reference>
<gene>
    <name evidence="1" type="ordered locus">MTR_2g100690</name>
    <name evidence="2" type="ORF">MtrunA17_Chr2g0330851</name>
</gene>
<reference evidence="1 4" key="2">
    <citation type="journal article" date="2014" name="BMC Genomics">
        <title>An improved genome release (version Mt4.0) for the model legume Medicago truncatula.</title>
        <authorList>
            <person name="Tang H."/>
            <person name="Krishnakumar V."/>
            <person name="Bidwell S."/>
            <person name="Rosen B."/>
            <person name="Chan A."/>
            <person name="Zhou S."/>
            <person name="Gentzbittel L."/>
            <person name="Childs K.L."/>
            <person name="Yandell M."/>
            <person name="Gundlach H."/>
            <person name="Mayer K.F."/>
            <person name="Schwartz D.C."/>
            <person name="Town C.D."/>
        </authorList>
    </citation>
    <scope>GENOME REANNOTATION</scope>
    <source>
        <strain evidence="3 4">cv. Jemalong A17</strain>
    </source>
</reference>
<evidence type="ECO:0000313" key="1">
    <source>
        <dbReference type="EMBL" id="AES67912.1"/>
    </source>
</evidence>
<accession>G7IHY3</accession>
<evidence type="ECO:0000313" key="5">
    <source>
        <dbReference type="Proteomes" id="UP000265566"/>
    </source>
</evidence>
<evidence type="ECO:0000313" key="2">
    <source>
        <dbReference type="EMBL" id="RHN76331.1"/>
    </source>
</evidence>